<accession>A0ACC0V308</accession>
<protein>
    <submittedName>
        <fullName evidence="1">Uncharacterized protein</fullName>
    </submittedName>
</protein>
<reference evidence="1" key="1">
    <citation type="submission" date="2022-10" db="EMBL/GenBank/DDBJ databases">
        <title>Complete Genome of Trichothecium roseum strain YXFP-22015, a Plant Pathogen Isolated from Citrus.</title>
        <authorList>
            <person name="Wang Y."/>
            <person name="Zhu L."/>
        </authorList>
    </citation>
    <scope>NUCLEOTIDE SEQUENCE</scope>
    <source>
        <strain evidence="1">YXFP-22015</strain>
    </source>
</reference>
<proteinExistence type="predicted"/>
<evidence type="ECO:0000313" key="2">
    <source>
        <dbReference type="Proteomes" id="UP001163324"/>
    </source>
</evidence>
<organism evidence="1 2">
    <name type="scientific">Trichothecium roseum</name>
    <dbReference type="NCBI Taxonomy" id="47278"/>
    <lineage>
        <taxon>Eukaryota</taxon>
        <taxon>Fungi</taxon>
        <taxon>Dikarya</taxon>
        <taxon>Ascomycota</taxon>
        <taxon>Pezizomycotina</taxon>
        <taxon>Sordariomycetes</taxon>
        <taxon>Hypocreomycetidae</taxon>
        <taxon>Hypocreales</taxon>
        <taxon>Hypocreales incertae sedis</taxon>
        <taxon>Trichothecium</taxon>
    </lineage>
</organism>
<dbReference type="Proteomes" id="UP001163324">
    <property type="component" value="Chromosome 4"/>
</dbReference>
<name>A0ACC0V308_9HYPO</name>
<comment type="caution">
    <text evidence="1">The sequence shown here is derived from an EMBL/GenBank/DDBJ whole genome shotgun (WGS) entry which is preliminary data.</text>
</comment>
<sequence>MFQPIHHHHDTTLREASEYTAPRFSTLILLNPPSPEFAAAAPVTPPAREALAEVDEEGGAPWNRDHCQFCHGCSSDACPRSPDARDQEIPCASCGVMFVLPCAAQRSSAGQLLCEECGEKTSREEEAGEVAKVLVAMRYGGRWFEQWRGEKEEGDNDDAVHGAGGRLLSPLSSSVSSPPPSSGGRGKKGTKRGKSTTPLSKKRKGEELDEASSKGSGSSTADVDSGSQSGTGRGEKKRAAASPLKRSIESDNTAPQPKKKKFRIIFKNRFPPATEAKKTDGCGDAALAPPPVPAPATASEESSPKDCSGHEEAKGVDLDKGETVTTQTSAATAEAPRTPSPAPKLPLRRSGRIIRINCRRAR</sequence>
<evidence type="ECO:0000313" key="1">
    <source>
        <dbReference type="EMBL" id="KAI9900818.1"/>
    </source>
</evidence>
<keyword evidence="2" id="KW-1185">Reference proteome</keyword>
<dbReference type="EMBL" id="CM047943">
    <property type="protein sequence ID" value="KAI9900818.1"/>
    <property type="molecule type" value="Genomic_DNA"/>
</dbReference>
<gene>
    <name evidence="1" type="ORF">N3K66_005080</name>
</gene>